<dbReference type="Gene3D" id="3.10.50.40">
    <property type="match status" value="1"/>
</dbReference>
<keyword evidence="4" id="KW-0997">Cell inner membrane</keyword>
<protein>
    <recommendedName>
        <fullName evidence="2">Parvulin-like PPIase</fullName>
    </recommendedName>
    <alternativeName>
        <fullName evidence="9">Peptidyl-prolyl cis-trans isomerase plp</fullName>
    </alternativeName>
    <alternativeName>
        <fullName evidence="12">Periplasmic chaperone PpiD</fullName>
    </alternativeName>
    <alternativeName>
        <fullName evidence="13">Periplasmic folding chaperone</fullName>
    </alternativeName>
    <alternativeName>
        <fullName evidence="10">Rotamase plp</fullName>
    </alternativeName>
</protein>
<dbReference type="InterPro" id="IPR046357">
    <property type="entry name" value="PPIase_dom_sf"/>
</dbReference>
<evidence type="ECO:0000256" key="1">
    <source>
        <dbReference type="ARBA" id="ARBA00004382"/>
    </source>
</evidence>
<comment type="subcellular location">
    <subcellularLocation>
        <location evidence="1">Cell inner membrane</location>
        <topology evidence="1">Single-pass type II membrane protein</topology>
        <orientation evidence="1">Periplasmic side</orientation>
    </subcellularLocation>
</comment>
<evidence type="ECO:0000256" key="6">
    <source>
        <dbReference type="ARBA" id="ARBA00022989"/>
    </source>
</evidence>
<accession>A0ABQ0GZG5</accession>
<evidence type="ECO:0000256" key="2">
    <source>
        <dbReference type="ARBA" id="ARBA00018370"/>
    </source>
</evidence>
<dbReference type="SUPFAM" id="SSF109998">
    <property type="entry name" value="Triger factor/SurA peptide-binding domain-like"/>
    <property type="match status" value="1"/>
</dbReference>
<evidence type="ECO:0000256" key="7">
    <source>
        <dbReference type="ARBA" id="ARBA00023136"/>
    </source>
</evidence>
<evidence type="ECO:0000256" key="4">
    <source>
        <dbReference type="ARBA" id="ARBA00022519"/>
    </source>
</evidence>
<evidence type="ECO:0000256" key="8">
    <source>
        <dbReference type="ARBA" id="ARBA00023186"/>
    </source>
</evidence>
<keyword evidence="17" id="KW-1185">Reference proteome</keyword>
<evidence type="ECO:0000259" key="15">
    <source>
        <dbReference type="Pfam" id="PF13145"/>
    </source>
</evidence>
<evidence type="ECO:0000256" key="13">
    <source>
        <dbReference type="ARBA" id="ARBA00042775"/>
    </source>
</evidence>
<dbReference type="SUPFAM" id="SSF54534">
    <property type="entry name" value="FKBP-like"/>
    <property type="match status" value="1"/>
</dbReference>
<dbReference type="PANTHER" id="PTHR47529">
    <property type="entry name" value="PEPTIDYL-PROLYL CIS-TRANS ISOMERASE D"/>
    <property type="match status" value="1"/>
</dbReference>
<dbReference type="InterPro" id="IPR052029">
    <property type="entry name" value="PpiD_chaperone"/>
</dbReference>
<dbReference type="InterPro" id="IPR027304">
    <property type="entry name" value="Trigger_fact/SurA_dom_sf"/>
</dbReference>
<evidence type="ECO:0000313" key="17">
    <source>
        <dbReference type="Proteomes" id="UP001628091"/>
    </source>
</evidence>
<evidence type="ECO:0000256" key="3">
    <source>
        <dbReference type="ARBA" id="ARBA00022475"/>
    </source>
</evidence>
<keyword evidence="6 14" id="KW-1133">Transmembrane helix</keyword>
<evidence type="ECO:0000256" key="14">
    <source>
        <dbReference type="SAM" id="Phobius"/>
    </source>
</evidence>
<dbReference type="Pfam" id="PF13145">
    <property type="entry name" value="Rotamase_2"/>
    <property type="match status" value="1"/>
</dbReference>
<organism evidence="16 17">
    <name type="scientific">Phyllobacterium phragmitis</name>
    <dbReference type="NCBI Taxonomy" id="2670329"/>
    <lineage>
        <taxon>Bacteria</taxon>
        <taxon>Pseudomonadati</taxon>
        <taxon>Pseudomonadota</taxon>
        <taxon>Alphaproteobacteria</taxon>
        <taxon>Hyphomicrobiales</taxon>
        <taxon>Phyllobacteriaceae</taxon>
        <taxon>Phyllobacterium</taxon>
    </lineage>
</organism>
<evidence type="ECO:0000256" key="9">
    <source>
        <dbReference type="ARBA" id="ARBA00030642"/>
    </source>
</evidence>
<comment type="similarity">
    <text evidence="11">Belongs to the PpiD chaperone family.</text>
</comment>
<comment type="caution">
    <text evidence="16">The sequence shown here is derived from an EMBL/GenBank/DDBJ whole genome shotgun (WGS) entry which is preliminary data.</text>
</comment>
<keyword evidence="3" id="KW-1003">Cell membrane</keyword>
<keyword evidence="8" id="KW-0143">Chaperone</keyword>
<name>A0ABQ0GZG5_9HYPH</name>
<gene>
    <name evidence="16" type="ORF">PPNSA23_20020</name>
</gene>
<evidence type="ECO:0000256" key="5">
    <source>
        <dbReference type="ARBA" id="ARBA00022692"/>
    </source>
</evidence>
<dbReference type="PANTHER" id="PTHR47529:SF1">
    <property type="entry name" value="PERIPLASMIC CHAPERONE PPID"/>
    <property type="match status" value="1"/>
</dbReference>
<evidence type="ECO:0000313" key="16">
    <source>
        <dbReference type="EMBL" id="GAB1582059.1"/>
    </source>
</evidence>
<evidence type="ECO:0000256" key="12">
    <source>
        <dbReference type="ARBA" id="ARBA00040743"/>
    </source>
</evidence>
<feature type="domain" description="PpiC" evidence="15">
    <location>
        <begin position="255"/>
        <end position="375"/>
    </location>
</feature>
<keyword evidence="5 14" id="KW-0812">Transmembrane</keyword>
<proteinExistence type="inferred from homology"/>
<sequence>MLNDGIPMLDSLRDAARSWVAKLLLGVLVLSFAVWGIADVFRGDISSNAVLSAGRSEVSATEFRLAYDRQLQFLSQRFNQRLTREQAQALGITNQVLSQLVAGVVLDEEARHMNLGLSDLWLARLTAEDPAFHDASGNFNRSRFEEVLRQVGMRPQDYLQNRAQVARRQQIVEAVTDGMKTPDTLLKAMALYQGESRTIDYITLPLSAVDEIPDPSDSDLKAYFDAHLAEYRAPEYRKITYVKLEPEDIADLSSITPEEIKDYYDKNISRYTTPETRAIEQLGFPDEAAAKAAHDKIMAGTSFDDIVREQGKTLQDVTLGTFDKGAIPDQSIADAAFALPQGGVSDVVNGAFGPVILRVTAITPQTVKPLSEVEDEIRKTTAVSQATSGVLGVHDNFEDERSSGATMAEAAAKLKLKAVTIDAVDNSGNAPDGKPVANIPDKARLLQAAFQTDPGLDNDPLPLGNNGYLWYQVDGVTPARDRTLDEVKDKVTEQWKAEEAQKRLTAKAEELKKRLDSGMTLDALASELNLEKQTKRGITRGSTDTELSAQAVAQVFGGPDGLTGVAPAASDNAQILFKVTESVEPAGAGPDSIPEDQREAFAARLSDDLLDQLVAQLQTEFPVTVNQAAIDRALSY</sequence>
<keyword evidence="7 14" id="KW-0472">Membrane</keyword>
<dbReference type="Proteomes" id="UP001628091">
    <property type="component" value="Unassembled WGS sequence"/>
</dbReference>
<dbReference type="InterPro" id="IPR000297">
    <property type="entry name" value="PPIase_PpiC"/>
</dbReference>
<evidence type="ECO:0000256" key="11">
    <source>
        <dbReference type="ARBA" id="ARBA00038408"/>
    </source>
</evidence>
<dbReference type="EMBL" id="BAAFZP010000001">
    <property type="protein sequence ID" value="GAB1582059.1"/>
    <property type="molecule type" value="Genomic_DNA"/>
</dbReference>
<reference evidence="16 17" key="1">
    <citation type="submission" date="2024-10" db="EMBL/GenBank/DDBJ databases">
        <title>Isolation, draft genome sequencing and identification of Phyllobacterium sp. NSA23, isolated from leaf soil.</title>
        <authorList>
            <person name="Akita H."/>
        </authorList>
    </citation>
    <scope>NUCLEOTIDE SEQUENCE [LARGE SCALE GENOMIC DNA]</scope>
    <source>
        <strain evidence="16 17">NSA23</strain>
    </source>
</reference>
<feature type="transmembrane region" description="Helical" evidence="14">
    <location>
        <begin position="20"/>
        <end position="38"/>
    </location>
</feature>
<dbReference type="Pfam" id="PF13624">
    <property type="entry name" value="SurA_N_3"/>
    <property type="match status" value="1"/>
</dbReference>
<evidence type="ECO:0000256" key="10">
    <source>
        <dbReference type="ARBA" id="ARBA00031484"/>
    </source>
</evidence>